<evidence type="ECO:0000256" key="1">
    <source>
        <dbReference type="ARBA" id="ARBA00004127"/>
    </source>
</evidence>
<dbReference type="InterPro" id="IPR004837">
    <property type="entry name" value="NaCa_Exmemb"/>
</dbReference>
<evidence type="ECO:0000256" key="5">
    <source>
        <dbReference type="ARBA" id="ARBA00022989"/>
    </source>
</evidence>
<feature type="compositionally biased region" description="Basic and acidic residues" evidence="8">
    <location>
        <begin position="41"/>
        <end position="60"/>
    </location>
</feature>
<dbReference type="PANTHER" id="PTHR31503">
    <property type="entry name" value="VACUOLAR CALCIUM ION TRANSPORTER"/>
    <property type="match status" value="1"/>
</dbReference>
<dbReference type="PANTHER" id="PTHR31503:SF20">
    <property type="entry name" value="CA(2+)_H(+) EXCHANGER, PUTATIVE (EUROFUNG)-RELATED"/>
    <property type="match status" value="1"/>
</dbReference>
<dbReference type="Pfam" id="PF01699">
    <property type="entry name" value="Na_Ca_ex"/>
    <property type="match status" value="2"/>
</dbReference>
<dbReference type="GO" id="GO:0015369">
    <property type="term" value="F:calcium:proton antiporter activity"/>
    <property type="evidence" value="ECO:0007669"/>
    <property type="project" value="TreeGrafter"/>
</dbReference>
<evidence type="ECO:0000313" key="11">
    <source>
        <dbReference type="EMBL" id="KAK3318543.1"/>
    </source>
</evidence>
<feature type="compositionally biased region" description="Basic and acidic residues" evidence="8">
    <location>
        <begin position="128"/>
        <end position="138"/>
    </location>
</feature>
<gene>
    <name evidence="11" type="ORF">B0H66DRAFT_603125</name>
</gene>
<feature type="region of interest" description="Disordered" evidence="8">
    <location>
        <begin position="19"/>
        <end position="154"/>
    </location>
</feature>
<feature type="transmembrane region" description="Helical" evidence="9">
    <location>
        <begin position="308"/>
        <end position="330"/>
    </location>
</feature>
<accession>A0AAE0M4L8</accession>
<reference evidence="11" key="1">
    <citation type="journal article" date="2023" name="Mol. Phylogenet. Evol.">
        <title>Genome-scale phylogeny and comparative genomics of the fungal order Sordariales.</title>
        <authorList>
            <person name="Hensen N."/>
            <person name="Bonometti L."/>
            <person name="Westerberg I."/>
            <person name="Brannstrom I.O."/>
            <person name="Guillou S."/>
            <person name="Cros-Aarteil S."/>
            <person name="Calhoun S."/>
            <person name="Haridas S."/>
            <person name="Kuo A."/>
            <person name="Mondo S."/>
            <person name="Pangilinan J."/>
            <person name="Riley R."/>
            <person name="LaButti K."/>
            <person name="Andreopoulos B."/>
            <person name="Lipzen A."/>
            <person name="Chen C."/>
            <person name="Yan M."/>
            <person name="Daum C."/>
            <person name="Ng V."/>
            <person name="Clum A."/>
            <person name="Steindorff A."/>
            <person name="Ohm R.A."/>
            <person name="Martin F."/>
            <person name="Silar P."/>
            <person name="Natvig D.O."/>
            <person name="Lalanne C."/>
            <person name="Gautier V."/>
            <person name="Ament-Velasquez S.L."/>
            <person name="Kruys A."/>
            <person name="Hutchinson M.I."/>
            <person name="Powell A.J."/>
            <person name="Barry K."/>
            <person name="Miller A.N."/>
            <person name="Grigoriev I.V."/>
            <person name="Debuchy R."/>
            <person name="Gladieux P."/>
            <person name="Hiltunen Thoren M."/>
            <person name="Johannesson H."/>
        </authorList>
    </citation>
    <scope>NUCLEOTIDE SEQUENCE</scope>
    <source>
        <strain evidence="11">CBS 118394</strain>
    </source>
</reference>
<dbReference type="InterPro" id="IPR044880">
    <property type="entry name" value="NCX_ion-bd_dom_sf"/>
</dbReference>
<organism evidence="11 12">
    <name type="scientific">Apodospora peruviana</name>
    <dbReference type="NCBI Taxonomy" id="516989"/>
    <lineage>
        <taxon>Eukaryota</taxon>
        <taxon>Fungi</taxon>
        <taxon>Dikarya</taxon>
        <taxon>Ascomycota</taxon>
        <taxon>Pezizomycotina</taxon>
        <taxon>Sordariomycetes</taxon>
        <taxon>Sordariomycetidae</taxon>
        <taxon>Sordariales</taxon>
        <taxon>Lasiosphaeriaceae</taxon>
        <taxon>Apodospora</taxon>
    </lineage>
</organism>
<feature type="compositionally biased region" description="Basic and acidic residues" evidence="8">
    <location>
        <begin position="79"/>
        <end position="88"/>
    </location>
</feature>
<dbReference type="InterPro" id="IPR004713">
    <property type="entry name" value="CaH_exchang"/>
</dbReference>
<dbReference type="GO" id="GO:0006874">
    <property type="term" value="P:intracellular calcium ion homeostasis"/>
    <property type="evidence" value="ECO:0007669"/>
    <property type="project" value="TreeGrafter"/>
</dbReference>
<name>A0AAE0M4L8_9PEZI</name>
<keyword evidence="5 9" id="KW-1133">Transmembrane helix</keyword>
<evidence type="ECO:0000256" key="2">
    <source>
        <dbReference type="ARBA" id="ARBA00008170"/>
    </source>
</evidence>
<feature type="transmembrane region" description="Helical" evidence="9">
    <location>
        <begin position="272"/>
        <end position="296"/>
    </location>
</feature>
<comment type="similarity">
    <text evidence="2">Belongs to the Ca(2+):cation antiporter (CaCA) (TC 2.A.19) family.</text>
</comment>
<feature type="domain" description="Sodium/calcium exchanger membrane region" evidence="10">
    <location>
        <begin position="212"/>
        <end position="366"/>
    </location>
</feature>
<feature type="transmembrane region" description="Helical" evidence="9">
    <location>
        <begin position="212"/>
        <end position="232"/>
    </location>
</feature>
<feature type="transmembrane region" description="Helical" evidence="9">
    <location>
        <begin position="577"/>
        <end position="597"/>
    </location>
</feature>
<evidence type="ECO:0000256" key="3">
    <source>
        <dbReference type="ARBA" id="ARBA00022448"/>
    </source>
</evidence>
<dbReference type="Gene3D" id="1.20.1420.30">
    <property type="entry name" value="NCX, central ion-binding region"/>
    <property type="match status" value="2"/>
</dbReference>
<feature type="transmembrane region" description="Helical" evidence="9">
    <location>
        <begin position="553"/>
        <end position="570"/>
    </location>
</feature>
<evidence type="ECO:0000313" key="12">
    <source>
        <dbReference type="Proteomes" id="UP001283341"/>
    </source>
</evidence>
<evidence type="ECO:0000256" key="9">
    <source>
        <dbReference type="SAM" id="Phobius"/>
    </source>
</evidence>
<dbReference type="GO" id="GO:0012505">
    <property type="term" value="C:endomembrane system"/>
    <property type="evidence" value="ECO:0007669"/>
    <property type="project" value="UniProtKB-SubCell"/>
</dbReference>
<dbReference type="FunFam" id="1.20.1420.30:FF:000011">
    <property type="entry name" value="Vacuolar calcium ion transporter"/>
    <property type="match status" value="1"/>
</dbReference>
<proteinExistence type="inferred from homology"/>
<keyword evidence="3" id="KW-0813">Transport</keyword>
<dbReference type="AlphaFoldDB" id="A0AAE0M4L8"/>
<feature type="transmembrane region" description="Helical" evidence="9">
    <location>
        <begin position="189"/>
        <end position="206"/>
    </location>
</feature>
<keyword evidence="6" id="KW-0406">Ion transport</keyword>
<evidence type="ECO:0000256" key="8">
    <source>
        <dbReference type="SAM" id="MobiDB-lite"/>
    </source>
</evidence>
<comment type="subcellular location">
    <subcellularLocation>
        <location evidence="1">Endomembrane system</location>
        <topology evidence="1">Multi-pass membrane protein</topology>
    </subcellularLocation>
</comment>
<feature type="transmembrane region" description="Helical" evidence="9">
    <location>
        <begin position="515"/>
        <end position="541"/>
    </location>
</feature>
<dbReference type="EMBL" id="JAUEDM010000004">
    <property type="protein sequence ID" value="KAK3318543.1"/>
    <property type="molecule type" value="Genomic_DNA"/>
</dbReference>
<evidence type="ECO:0000259" key="10">
    <source>
        <dbReference type="Pfam" id="PF01699"/>
    </source>
</evidence>
<sequence>MTSPVNNYRIRQAAHNLSRENSGWNPFRHTYRSGGGQKLHQTWDVRTQPDTERTAGHGNDDDGGGGSPIVHSQTAPERFPSKYERDETLVPGSSKETRMHDMEPTSQPDSGETFAQSHRSTTGGSAFDARDLLRRRGPSDGSRLSPGAPAHAYVAEEKPKKGRTFFKHLTPKEPFTVANQIRRTLLNSWINLLLIAAPVGIALNFVKSVPQVCVFVINFIAIVPLAAMLSFATEEIALRTGETLGGLLNATFGNAVELIIAIIALVHNEVVIVQTSLIGSILSNLLLVMGMCFFCGGLNRQEQFFNTTVAQTAASLLALAVAGVIIPTVFEHARDVKPLESDVAALSRGTSVILLIVYGAYLFFQLHTHSKVFAEESQKVEGKPFKRSFKHKDSLKNGAIAQGFVSPAGVMNSHGLPSHQQDTEKLRELLTTPPKKLEEDEEGEEPQLHFLVAIATLTLSTVIIAVCAEFMVDSIGAITGAISPEFVGLILLPIVGNAAEHATAVTVAIKDKMDLAIGVAVGSSMQVALFIIPLLVIIGWGMGNDNMNLSFDTYQVTVLFVAVLLVNYLIADGKSHWLEGMLLICLYAIIAVCSFWYKPDEEVPVA</sequence>
<keyword evidence="4 9" id="KW-0812">Transmembrane</keyword>
<reference evidence="11" key="2">
    <citation type="submission" date="2023-06" db="EMBL/GenBank/DDBJ databases">
        <authorList>
            <consortium name="Lawrence Berkeley National Laboratory"/>
            <person name="Haridas S."/>
            <person name="Hensen N."/>
            <person name="Bonometti L."/>
            <person name="Westerberg I."/>
            <person name="Brannstrom I.O."/>
            <person name="Guillou S."/>
            <person name="Cros-Aarteil S."/>
            <person name="Calhoun S."/>
            <person name="Kuo A."/>
            <person name="Mondo S."/>
            <person name="Pangilinan J."/>
            <person name="Riley R."/>
            <person name="Labutti K."/>
            <person name="Andreopoulos B."/>
            <person name="Lipzen A."/>
            <person name="Chen C."/>
            <person name="Yanf M."/>
            <person name="Daum C."/>
            <person name="Ng V."/>
            <person name="Clum A."/>
            <person name="Steindorff A."/>
            <person name="Ohm R."/>
            <person name="Martin F."/>
            <person name="Silar P."/>
            <person name="Natvig D."/>
            <person name="Lalanne C."/>
            <person name="Gautier V."/>
            <person name="Ament-Velasquez S.L."/>
            <person name="Kruys A."/>
            <person name="Hutchinson M.I."/>
            <person name="Powell A.J."/>
            <person name="Barry K."/>
            <person name="Miller A.N."/>
            <person name="Grigoriev I.V."/>
            <person name="Debuchy R."/>
            <person name="Gladieux P."/>
            <person name="Thoren M.H."/>
            <person name="Johannesson H."/>
        </authorList>
    </citation>
    <scope>NUCLEOTIDE SEQUENCE</scope>
    <source>
        <strain evidence="11">CBS 118394</strain>
    </source>
</reference>
<evidence type="ECO:0000256" key="7">
    <source>
        <dbReference type="ARBA" id="ARBA00023136"/>
    </source>
</evidence>
<evidence type="ECO:0000256" key="4">
    <source>
        <dbReference type="ARBA" id="ARBA00022692"/>
    </source>
</evidence>
<feature type="transmembrane region" description="Helical" evidence="9">
    <location>
        <begin position="345"/>
        <end position="364"/>
    </location>
</feature>
<feature type="domain" description="Sodium/calcium exchanger membrane region" evidence="10">
    <location>
        <begin position="453"/>
        <end position="596"/>
    </location>
</feature>
<dbReference type="Proteomes" id="UP001283341">
    <property type="component" value="Unassembled WGS sequence"/>
</dbReference>
<evidence type="ECO:0000256" key="6">
    <source>
        <dbReference type="ARBA" id="ARBA00023065"/>
    </source>
</evidence>
<protein>
    <submittedName>
        <fullName evidence="11">Sodium/calcium exchanger protein-domain-containing protein</fullName>
    </submittedName>
</protein>
<keyword evidence="12" id="KW-1185">Reference proteome</keyword>
<dbReference type="GO" id="GO:0000329">
    <property type="term" value="C:fungal-type vacuole membrane"/>
    <property type="evidence" value="ECO:0007669"/>
    <property type="project" value="TreeGrafter"/>
</dbReference>
<keyword evidence="7 9" id="KW-0472">Membrane</keyword>
<feature type="transmembrane region" description="Helical" evidence="9">
    <location>
        <begin position="450"/>
        <end position="471"/>
    </location>
</feature>
<feature type="compositionally biased region" description="Polar residues" evidence="8">
    <location>
        <begin position="104"/>
        <end position="124"/>
    </location>
</feature>
<comment type="caution">
    <text evidence="11">The sequence shown here is derived from an EMBL/GenBank/DDBJ whole genome shotgun (WGS) entry which is preliminary data.</text>
</comment>
<feature type="transmembrane region" description="Helical" evidence="9">
    <location>
        <begin position="244"/>
        <end position="266"/>
    </location>
</feature>